<reference evidence="2" key="1">
    <citation type="journal article" date="2014" name="Int. J. Syst. Evol. Microbiol.">
        <title>Complete genome sequence of Corynebacterium casei LMG S-19264T (=DSM 44701T), isolated from a smear-ripened cheese.</title>
        <authorList>
            <consortium name="US DOE Joint Genome Institute (JGI-PGF)"/>
            <person name="Walter F."/>
            <person name="Albersmeier A."/>
            <person name="Kalinowski J."/>
            <person name="Ruckert C."/>
        </authorList>
    </citation>
    <scope>NUCLEOTIDE SEQUENCE</scope>
    <source>
        <strain evidence="2">CGMCC 1.12924</strain>
    </source>
</reference>
<protein>
    <recommendedName>
        <fullName evidence="4">Lipocalin-like domain-containing protein</fullName>
    </recommendedName>
</protein>
<gene>
    <name evidence="2" type="ORF">GCM10011312_22900</name>
</gene>
<reference evidence="2" key="2">
    <citation type="submission" date="2020-09" db="EMBL/GenBank/DDBJ databases">
        <authorList>
            <person name="Sun Q."/>
            <person name="Zhou Y."/>
        </authorList>
    </citation>
    <scope>NUCLEOTIDE SEQUENCE</scope>
    <source>
        <strain evidence="2">CGMCC 1.12924</strain>
    </source>
</reference>
<feature type="compositionally biased region" description="Acidic residues" evidence="1">
    <location>
        <begin position="10"/>
        <end position="24"/>
    </location>
</feature>
<organism evidence="2 3">
    <name type="scientific">Planktosalinus lacus</name>
    <dbReference type="NCBI Taxonomy" id="1526573"/>
    <lineage>
        <taxon>Bacteria</taxon>
        <taxon>Pseudomonadati</taxon>
        <taxon>Bacteroidota</taxon>
        <taxon>Flavobacteriia</taxon>
        <taxon>Flavobacteriales</taxon>
        <taxon>Flavobacteriaceae</taxon>
        <taxon>Planktosalinus</taxon>
    </lineage>
</organism>
<dbReference type="Proteomes" id="UP000652231">
    <property type="component" value="Unassembled WGS sequence"/>
</dbReference>
<feature type="region of interest" description="Disordered" evidence="1">
    <location>
        <begin position="1"/>
        <end position="27"/>
    </location>
</feature>
<proteinExistence type="predicted"/>
<sequence length="140" mass="15145">MSLMSSTCSLDDDGNDDDGFDDDGGSIAQIDNTVVDGKWNVIDFVEDGTDQTYHFNNFEFTFNTNGTLIAANGSTTKNGTWLTGTDDSTPKLILNFSDSSGPFEEISEDWHIETATSTLLELRHVSGGDGSVDLLTFAKN</sequence>
<dbReference type="AlphaFoldDB" id="A0A8J2VBK8"/>
<evidence type="ECO:0008006" key="4">
    <source>
        <dbReference type="Google" id="ProtNLM"/>
    </source>
</evidence>
<accession>A0A8J2VBK8</accession>
<keyword evidence="3" id="KW-1185">Reference proteome</keyword>
<evidence type="ECO:0000313" key="3">
    <source>
        <dbReference type="Proteomes" id="UP000652231"/>
    </source>
</evidence>
<name>A0A8J2VBK8_9FLAO</name>
<evidence type="ECO:0000313" key="2">
    <source>
        <dbReference type="EMBL" id="GGD98800.1"/>
    </source>
</evidence>
<evidence type="ECO:0000256" key="1">
    <source>
        <dbReference type="SAM" id="MobiDB-lite"/>
    </source>
</evidence>
<dbReference type="EMBL" id="BMGK01000010">
    <property type="protein sequence ID" value="GGD98800.1"/>
    <property type="molecule type" value="Genomic_DNA"/>
</dbReference>
<comment type="caution">
    <text evidence="2">The sequence shown here is derived from an EMBL/GenBank/DDBJ whole genome shotgun (WGS) entry which is preliminary data.</text>
</comment>